<evidence type="ECO:0000313" key="2">
    <source>
        <dbReference type="EMBL" id="CAL1711258.1"/>
    </source>
</evidence>
<organism evidence="2 3">
    <name type="scientific">Somion occarium</name>
    <dbReference type="NCBI Taxonomy" id="3059160"/>
    <lineage>
        <taxon>Eukaryota</taxon>
        <taxon>Fungi</taxon>
        <taxon>Dikarya</taxon>
        <taxon>Basidiomycota</taxon>
        <taxon>Agaricomycotina</taxon>
        <taxon>Agaricomycetes</taxon>
        <taxon>Polyporales</taxon>
        <taxon>Cerrenaceae</taxon>
        <taxon>Somion</taxon>
    </lineage>
</organism>
<feature type="compositionally biased region" description="Low complexity" evidence="1">
    <location>
        <begin position="138"/>
        <end position="159"/>
    </location>
</feature>
<feature type="region of interest" description="Disordered" evidence="1">
    <location>
        <begin position="1"/>
        <end position="20"/>
    </location>
</feature>
<gene>
    <name evidence="2" type="ORF">GFSPODELE1_LOCUS8255</name>
</gene>
<feature type="region of interest" description="Disordered" evidence="1">
    <location>
        <begin position="115"/>
        <end position="175"/>
    </location>
</feature>
<proteinExistence type="predicted"/>
<dbReference type="Proteomes" id="UP001497453">
    <property type="component" value="Chromosome 6"/>
</dbReference>
<sequence>MGRPNFFKPPPHIQTMTTTSQSSSVPDLITYRLNDKLVYVTPAATYEQAIAYAKEVFTDELDGVDPQYISFSVQVAFKQEKRPVGIGPMAWKSLIARLQQYEVVDIMVHPQVVVHSPDDTPPEYPYADDNKEQQEYLSQRSSPSSPSRALPRSRSRTPPCSASRESSPGLRTRALSWIERHMSPECVDT</sequence>
<keyword evidence="3" id="KW-1185">Reference proteome</keyword>
<reference evidence="3" key="1">
    <citation type="submission" date="2024-04" db="EMBL/GenBank/DDBJ databases">
        <authorList>
            <person name="Shaw F."/>
            <person name="Minotto A."/>
        </authorList>
    </citation>
    <scope>NUCLEOTIDE SEQUENCE [LARGE SCALE GENOMIC DNA]</scope>
</reference>
<accession>A0ABP1DTW4</accession>
<protein>
    <submittedName>
        <fullName evidence="2">Uncharacterized protein</fullName>
    </submittedName>
</protein>
<name>A0ABP1DTW4_9APHY</name>
<dbReference type="EMBL" id="OZ037949">
    <property type="protein sequence ID" value="CAL1711258.1"/>
    <property type="molecule type" value="Genomic_DNA"/>
</dbReference>
<evidence type="ECO:0000313" key="3">
    <source>
        <dbReference type="Proteomes" id="UP001497453"/>
    </source>
</evidence>
<evidence type="ECO:0000256" key="1">
    <source>
        <dbReference type="SAM" id="MobiDB-lite"/>
    </source>
</evidence>